<proteinExistence type="predicted"/>
<keyword evidence="1" id="KW-0732">Signal</keyword>
<evidence type="ECO:0000313" key="3">
    <source>
        <dbReference type="Proteomes" id="UP001524587"/>
    </source>
</evidence>
<dbReference type="InterPro" id="IPR011486">
    <property type="entry name" value="BBP2"/>
</dbReference>
<keyword evidence="3" id="KW-1185">Reference proteome</keyword>
<dbReference type="EMBL" id="JAMSKV010000003">
    <property type="protein sequence ID" value="MCQ8277814.1"/>
    <property type="molecule type" value="Genomic_DNA"/>
</dbReference>
<evidence type="ECO:0000313" key="2">
    <source>
        <dbReference type="EMBL" id="MCQ8277814.1"/>
    </source>
</evidence>
<evidence type="ECO:0000256" key="1">
    <source>
        <dbReference type="SAM" id="SignalP"/>
    </source>
</evidence>
<dbReference type="Pfam" id="PF07642">
    <property type="entry name" value="BBP2"/>
    <property type="match status" value="1"/>
</dbReference>
<accession>A0ABT1W4L3</accession>
<dbReference type="RefSeq" id="WP_422863276.1">
    <property type="nucleotide sequence ID" value="NZ_JAMSKV010000003.1"/>
</dbReference>
<name>A0ABT1W4L3_9PROT</name>
<comment type="caution">
    <text evidence="2">The sequence shown here is derived from an EMBL/GenBank/DDBJ whole genome shotgun (WGS) entry which is preliminary data.</text>
</comment>
<protein>
    <submittedName>
        <fullName evidence="2">Porin</fullName>
    </submittedName>
</protein>
<organism evidence="2 3">
    <name type="scientific">Endosaccharibacter trunci</name>
    <dbReference type="NCBI Taxonomy" id="2812733"/>
    <lineage>
        <taxon>Bacteria</taxon>
        <taxon>Pseudomonadati</taxon>
        <taxon>Pseudomonadota</taxon>
        <taxon>Alphaproteobacteria</taxon>
        <taxon>Acetobacterales</taxon>
        <taxon>Acetobacteraceae</taxon>
        <taxon>Endosaccharibacter</taxon>
    </lineage>
</organism>
<feature type="chain" id="PRO_5046113645" evidence="1">
    <location>
        <begin position="25"/>
        <end position="417"/>
    </location>
</feature>
<feature type="signal peptide" evidence="1">
    <location>
        <begin position="1"/>
        <end position="24"/>
    </location>
</feature>
<gene>
    <name evidence="2" type="ORF">NFI95_05065</name>
</gene>
<sequence length="417" mass="44645">MTTRGFLLASVPLLAFWSAGTAFAQTATQAATVTAPPAAPKTWASAITFGAQVDAGITGNFDRPSDGLNYGRLFDDKANTVLLNNLQLTATRPIDSSSSNYDLGFTLQGTYGSDARYTHYLGEFNNLTHDRNQFSILQADLLLHAPVLTKGGVDFKLGQFATPIGYETIDPSTNPFYSHSYNFNFGPFQHTGLQAVVHLNPTVDLWGQVDTGLSTTFDGGDNNAEPAGLFGIGLNNIAGGKLTVLALMHLGPEDAVNAIGSAANRDMRYEGDVVATYKATDKLTFVAEGQWQHDDSIGADSYGLAGYISYALTPTLTANFRGEVYRDNAGFFVAAFPGNLDAARALNGLPNTSFGAGRQTYSEWTWGVSYKPVIPHVALLAFRPEIRWDKSFSGGHPFNGLSDNGSFTLAGDVILGF</sequence>
<reference evidence="2 3" key="1">
    <citation type="submission" date="2022-06" db="EMBL/GenBank/DDBJ databases">
        <title>Endosaccharibacter gen. nov., sp. nov., endophytic bacteria isolated from sugarcane.</title>
        <authorList>
            <person name="Pitiwittayakul N."/>
            <person name="Yukphan P."/>
            <person name="Charoenyingcharoen P."/>
            <person name="Tanasupawat S."/>
        </authorList>
    </citation>
    <scope>NUCLEOTIDE SEQUENCE [LARGE SCALE GENOMIC DNA]</scope>
    <source>
        <strain evidence="2 3">KSS8</strain>
    </source>
</reference>
<dbReference type="Proteomes" id="UP001524587">
    <property type="component" value="Unassembled WGS sequence"/>
</dbReference>